<comment type="function">
    <text evidence="2">Catalyzes the ATP-dependent phosphorylation of thiamine-monophosphate (TMP) to form thiamine-pyrophosphate (TPP), the active form of vitamin B1.</text>
</comment>
<evidence type="ECO:0000256" key="2">
    <source>
        <dbReference type="HAMAP-Rule" id="MF_02128"/>
    </source>
</evidence>
<dbReference type="EMBL" id="SHNP01000011">
    <property type="protein sequence ID" value="MCX2975670.1"/>
    <property type="molecule type" value="Genomic_DNA"/>
</dbReference>
<dbReference type="RefSeq" id="WP_279254290.1">
    <property type="nucleotide sequence ID" value="NZ_SHNP01000011.1"/>
</dbReference>
<dbReference type="CDD" id="cd02194">
    <property type="entry name" value="ThiL"/>
    <property type="match status" value="1"/>
</dbReference>
<dbReference type="InterPro" id="IPR036676">
    <property type="entry name" value="PurM-like_C_sf"/>
</dbReference>
<keyword evidence="6" id="KW-1185">Reference proteome</keyword>
<comment type="similarity">
    <text evidence="2">Belongs to the thiamine-monophosphate kinase family.</text>
</comment>
<sequence>MPTSEFDLIYRYFSSLGAGPAVDLSVGDDCAILRLEPNERLATSVDTMVEGVHFPEDMFPEDIGFRAVSVAASDLAAMGARPIGMTVALTLPEADEFWINTFSQGIAQAVSEYRLPLVGGDTTRGPLTISVQVMGALPADKALLREGAQVGDLVYVSGTLGDAAGALAFLNGEWHPEPDAAEFLLQRFHRPRARVELGRELLGKATSAIDISDGLLADAGHIAAASGVSIDIECGRVPLSSALNSHPDSESKLKWALSGGDDYELCLTLPEEVPTPEGCTRIGRVTKGQGVKVDQDIDFTAGYQHF</sequence>
<keyword evidence="2 5" id="KW-0418">Kinase</keyword>
<keyword evidence="2 5" id="KW-0808">Transferase</keyword>
<dbReference type="Proteomes" id="UP001143307">
    <property type="component" value="Unassembled WGS sequence"/>
</dbReference>
<gene>
    <name evidence="2 5" type="primary">thiL</name>
    <name evidence="5" type="ORF">EYC87_19010</name>
</gene>
<dbReference type="NCBIfam" id="TIGR01379">
    <property type="entry name" value="thiL"/>
    <property type="match status" value="1"/>
</dbReference>
<dbReference type="PANTHER" id="PTHR30270">
    <property type="entry name" value="THIAMINE-MONOPHOSPHATE KINASE"/>
    <property type="match status" value="1"/>
</dbReference>
<feature type="binding site" evidence="2">
    <location>
        <position position="121"/>
    </location>
    <ligand>
        <name>Mg(2+)</name>
        <dbReference type="ChEBI" id="CHEBI:18420"/>
        <label>1</label>
    </ligand>
</feature>
<keyword evidence="2" id="KW-0067">ATP-binding</keyword>
<feature type="binding site" evidence="2">
    <location>
        <position position="53"/>
    </location>
    <ligand>
        <name>substrate</name>
    </ligand>
</feature>
<evidence type="ECO:0000313" key="5">
    <source>
        <dbReference type="EMBL" id="MCX2975670.1"/>
    </source>
</evidence>
<dbReference type="EC" id="2.7.4.16" evidence="2"/>
<dbReference type="InterPro" id="IPR010918">
    <property type="entry name" value="PurM-like_C_dom"/>
</dbReference>
<proteinExistence type="inferred from homology"/>
<dbReference type="HAMAP" id="MF_02128">
    <property type="entry name" value="TMP_kinase"/>
    <property type="match status" value="1"/>
</dbReference>
<organism evidence="5 6">
    <name type="scientific">Candidatus Seongchinamella marina</name>
    <dbReference type="NCBI Taxonomy" id="2518990"/>
    <lineage>
        <taxon>Bacteria</taxon>
        <taxon>Pseudomonadati</taxon>
        <taxon>Pseudomonadota</taxon>
        <taxon>Gammaproteobacteria</taxon>
        <taxon>Cellvibrionales</taxon>
        <taxon>Halieaceae</taxon>
        <taxon>Seongchinamella</taxon>
    </lineage>
</organism>
<feature type="binding site" evidence="2">
    <location>
        <position position="210"/>
    </location>
    <ligand>
        <name>Mg(2+)</name>
        <dbReference type="ChEBI" id="CHEBI:18420"/>
        <label>3</label>
    </ligand>
</feature>
<feature type="binding site" evidence="2">
    <location>
        <position position="44"/>
    </location>
    <ligand>
        <name>Mg(2+)</name>
        <dbReference type="ChEBI" id="CHEBI:18420"/>
        <label>4</label>
    </ligand>
</feature>
<feature type="binding site" evidence="2">
    <location>
        <position position="74"/>
    </location>
    <ligand>
        <name>Mg(2+)</name>
        <dbReference type="ChEBI" id="CHEBI:18420"/>
        <label>3</label>
    </ligand>
</feature>
<dbReference type="SUPFAM" id="SSF55326">
    <property type="entry name" value="PurM N-terminal domain-like"/>
    <property type="match status" value="1"/>
</dbReference>
<reference evidence="5" key="1">
    <citation type="submission" date="2019-02" db="EMBL/GenBank/DDBJ databases">
        <authorList>
            <person name="Li S.-H."/>
        </authorList>
    </citation>
    <scope>NUCLEOTIDE SEQUENCE</scope>
    <source>
        <strain evidence="5">IMCC8485</strain>
    </source>
</reference>
<dbReference type="Gene3D" id="3.30.1330.10">
    <property type="entry name" value="PurM-like, N-terminal domain"/>
    <property type="match status" value="1"/>
</dbReference>
<name>A0ABT3T088_9GAMM</name>
<evidence type="ECO:0000259" key="4">
    <source>
        <dbReference type="Pfam" id="PF02769"/>
    </source>
</evidence>
<feature type="binding site" evidence="2">
    <location>
        <position position="213"/>
    </location>
    <ligand>
        <name>Mg(2+)</name>
        <dbReference type="ChEBI" id="CHEBI:18420"/>
        <label>5</label>
    </ligand>
</feature>
<feature type="binding site" evidence="2">
    <location>
        <position position="74"/>
    </location>
    <ligand>
        <name>Mg(2+)</name>
        <dbReference type="ChEBI" id="CHEBI:18420"/>
        <label>2</label>
    </ligand>
</feature>
<feature type="binding site" evidence="2">
    <location>
        <position position="261"/>
    </location>
    <ligand>
        <name>substrate</name>
    </ligand>
</feature>
<evidence type="ECO:0000259" key="3">
    <source>
        <dbReference type="Pfam" id="PF00586"/>
    </source>
</evidence>
<evidence type="ECO:0000313" key="6">
    <source>
        <dbReference type="Proteomes" id="UP001143307"/>
    </source>
</evidence>
<dbReference type="SUPFAM" id="SSF56042">
    <property type="entry name" value="PurM C-terminal domain-like"/>
    <property type="match status" value="1"/>
</dbReference>
<keyword evidence="2" id="KW-0460">Magnesium</keyword>
<protein>
    <recommendedName>
        <fullName evidence="2">Thiamine-monophosphate kinase</fullName>
        <shortName evidence="2">TMP kinase</shortName>
        <shortName evidence="2">Thiamine-phosphate kinase</shortName>
        <ecNumber evidence="2">2.7.4.16</ecNumber>
    </recommendedName>
</protein>
<dbReference type="Pfam" id="PF02769">
    <property type="entry name" value="AIRS_C"/>
    <property type="match status" value="1"/>
</dbReference>
<feature type="binding site" evidence="2">
    <location>
        <position position="145"/>
    </location>
    <ligand>
        <name>ATP</name>
        <dbReference type="ChEBI" id="CHEBI:30616"/>
    </ligand>
</feature>
<feature type="binding site" evidence="2">
    <location>
        <position position="46"/>
    </location>
    <ligand>
        <name>Mg(2+)</name>
        <dbReference type="ChEBI" id="CHEBI:18420"/>
        <label>2</label>
    </ligand>
</feature>
<feature type="binding site" evidence="2">
    <location>
        <position position="74"/>
    </location>
    <ligand>
        <name>Mg(2+)</name>
        <dbReference type="ChEBI" id="CHEBI:18420"/>
        <label>4</label>
    </ligand>
</feature>
<keyword evidence="1 2" id="KW-0784">Thiamine biosynthesis</keyword>
<feature type="binding site" evidence="2">
    <location>
        <position position="29"/>
    </location>
    <ligand>
        <name>Mg(2+)</name>
        <dbReference type="ChEBI" id="CHEBI:18420"/>
        <label>3</label>
    </ligand>
</feature>
<comment type="caution">
    <text evidence="5">The sequence shown here is derived from an EMBL/GenBank/DDBJ whole genome shotgun (WGS) entry which is preliminary data.</text>
</comment>
<comment type="pathway">
    <text evidence="2">Cofactor biosynthesis; thiamine diphosphate biosynthesis; thiamine diphosphate from thiamine phosphate: step 1/1.</text>
</comment>
<accession>A0ABT3T088</accession>
<feature type="binding site" evidence="2">
    <location>
        <position position="212"/>
    </location>
    <ligand>
        <name>ATP</name>
        <dbReference type="ChEBI" id="CHEBI:30616"/>
    </ligand>
</feature>
<dbReference type="PIRSF" id="PIRSF005303">
    <property type="entry name" value="Thiam_monoph_kin"/>
    <property type="match status" value="1"/>
</dbReference>
<comment type="miscellaneous">
    <text evidence="2">Reaction mechanism of ThiL seems to utilize a direct, inline transfer of the gamma-phosphate of ATP to TMP rather than a phosphorylated enzyme intermediate.</text>
</comment>
<feature type="binding site" evidence="2">
    <location>
        <position position="29"/>
    </location>
    <ligand>
        <name>Mg(2+)</name>
        <dbReference type="ChEBI" id="CHEBI:18420"/>
        <label>4</label>
    </ligand>
</feature>
<evidence type="ECO:0000256" key="1">
    <source>
        <dbReference type="ARBA" id="ARBA00022977"/>
    </source>
</evidence>
<comment type="caution">
    <text evidence="2">Lacks conserved residue(s) required for the propagation of feature annotation.</text>
</comment>
<dbReference type="InterPro" id="IPR036921">
    <property type="entry name" value="PurM-like_N_sf"/>
</dbReference>
<dbReference type="Gene3D" id="3.90.650.10">
    <property type="entry name" value="PurM-like C-terminal domain"/>
    <property type="match status" value="1"/>
</dbReference>
<feature type="binding site" evidence="2">
    <location>
        <position position="46"/>
    </location>
    <ligand>
        <name>Mg(2+)</name>
        <dbReference type="ChEBI" id="CHEBI:18420"/>
        <label>1</label>
    </ligand>
</feature>
<feature type="binding site" evidence="2">
    <location>
        <position position="303"/>
    </location>
    <ligand>
        <name>substrate</name>
    </ligand>
</feature>
<dbReference type="Pfam" id="PF00586">
    <property type="entry name" value="AIRS"/>
    <property type="match status" value="1"/>
</dbReference>
<feature type="domain" description="PurM-like N-terminal" evidence="3">
    <location>
        <begin position="27"/>
        <end position="136"/>
    </location>
</feature>
<keyword evidence="2" id="KW-0547">Nucleotide-binding</keyword>
<feature type="binding site" evidence="2">
    <location>
        <begin position="120"/>
        <end position="121"/>
    </location>
    <ligand>
        <name>ATP</name>
        <dbReference type="ChEBI" id="CHEBI:30616"/>
    </ligand>
</feature>
<dbReference type="InterPro" id="IPR016188">
    <property type="entry name" value="PurM-like_N"/>
</dbReference>
<feature type="domain" description="PurM-like C-terminal" evidence="4">
    <location>
        <begin position="149"/>
        <end position="293"/>
    </location>
</feature>
<dbReference type="InterPro" id="IPR006283">
    <property type="entry name" value="ThiL-like"/>
</dbReference>
<keyword evidence="2" id="KW-0479">Metal-binding</keyword>
<comment type="catalytic activity">
    <reaction evidence="2">
        <text>thiamine phosphate + ATP = thiamine diphosphate + ADP</text>
        <dbReference type="Rhea" id="RHEA:15913"/>
        <dbReference type="ChEBI" id="CHEBI:30616"/>
        <dbReference type="ChEBI" id="CHEBI:37575"/>
        <dbReference type="ChEBI" id="CHEBI:58937"/>
        <dbReference type="ChEBI" id="CHEBI:456216"/>
        <dbReference type="EC" id="2.7.4.16"/>
    </reaction>
</comment>
<dbReference type="GO" id="GO:0009030">
    <property type="term" value="F:thiamine-phosphate kinase activity"/>
    <property type="evidence" value="ECO:0007669"/>
    <property type="project" value="UniProtKB-EC"/>
</dbReference>
<dbReference type="PANTHER" id="PTHR30270:SF0">
    <property type="entry name" value="THIAMINE-MONOPHOSPHATE KINASE"/>
    <property type="match status" value="1"/>
</dbReference>